<feature type="compositionally biased region" description="Polar residues" evidence="1">
    <location>
        <begin position="206"/>
        <end position="221"/>
    </location>
</feature>
<dbReference type="EMBL" id="KV003125">
    <property type="protein sequence ID" value="KZV37443.1"/>
    <property type="molecule type" value="Genomic_DNA"/>
</dbReference>
<accession>A0A2Z7BS74</accession>
<dbReference type="PANTHER" id="PTHR33676:SF14">
    <property type="match status" value="1"/>
</dbReference>
<dbReference type="GO" id="GO:0009409">
    <property type="term" value="P:response to cold"/>
    <property type="evidence" value="ECO:0007669"/>
    <property type="project" value="InterPro"/>
</dbReference>
<dbReference type="OrthoDB" id="1104553at2759"/>
<dbReference type="PANTHER" id="PTHR33676">
    <property type="entry name" value="COLD REGULATED PROTEIN 27"/>
    <property type="match status" value="1"/>
</dbReference>
<keyword evidence="3" id="KW-1185">Reference proteome</keyword>
<proteinExistence type="predicted"/>
<protein>
    <submittedName>
        <fullName evidence="2">Uncharacterized protein</fullName>
    </submittedName>
</protein>
<evidence type="ECO:0000256" key="1">
    <source>
        <dbReference type="SAM" id="MobiDB-lite"/>
    </source>
</evidence>
<evidence type="ECO:0000313" key="2">
    <source>
        <dbReference type="EMBL" id="KZV37443.1"/>
    </source>
</evidence>
<feature type="region of interest" description="Disordered" evidence="1">
    <location>
        <begin position="159"/>
        <end position="179"/>
    </location>
</feature>
<dbReference type="InterPro" id="IPR044678">
    <property type="entry name" value="COR27/28"/>
</dbReference>
<gene>
    <name evidence="2" type="ORF">F511_24850</name>
</gene>
<dbReference type="AlphaFoldDB" id="A0A2Z7BS74"/>
<dbReference type="GO" id="GO:0042752">
    <property type="term" value="P:regulation of circadian rhythm"/>
    <property type="evidence" value="ECO:0007669"/>
    <property type="project" value="InterPro"/>
</dbReference>
<feature type="region of interest" description="Disordered" evidence="1">
    <location>
        <begin position="204"/>
        <end position="230"/>
    </location>
</feature>
<organism evidence="2 3">
    <name type="scientific">Dorcoceras hygrometricum</name>
    <dbReference type="NCBI Taxonomy" id="472368"/>
    <lineage>
        <taxon>Eukaryota</taxon>
        <taxon>Viridiplantae</taxon>
        <taxon>Streptophyta</taxon>
        <taxon>Embryophyta</taxon>
        <taxon>Tracheophyta</taxon>
        <taxon>Spermatophyta</taxon>
        <taxon>Magnoliopsida</taxon>
        <taxon>eudicotyledons</taxon>
        <taxon>Gunneridae</taxon>
        <taxon>Pentapetalae</taxon>
        <taxon>asterids</taxon>
        <taxon>lamiids</taxon>
        <taxon>Lamiales</taxon>
        <taxon>Gesneriaceae</taxon>
        <taxon>Didymocarpoideae</taxon>
        <taxon>Trichosporeae</taxon>
        <taxon>Loxocarpinae</taxon>
        <taxon>Dorcoceras</taxon>
    </lineage>
</organism>
<name>A0A2Z7BS74_9LAMI</name>
<reference evidence="2 3" key="1">
    <citation type="journal article" date="2015" name="Proc. Natl. Acad. Sci. U.S.A.">
        <title>The resurrection genome of Boea hygrometrica: A blueprint for survival of dehydration.</title>
        <authorList>
            <person name="Xiao L."/>
            <person name="Yang G."/>
            <person name="Zhang L."/>
            <person name="Yang X."/>
            <person name="Zhao S."/>
            <person name="Ji Z."/>
            <person name="Zhou Q."/>
            <person name="Hu M."/>
            <person name="Wang Y."/>
            <person name="Chen M."/>
            <person name="Xu Y."/>
            <person name="Jin H."/>
            <person name="Xiao X."/>
            <person name="Hu G."/>
            <person name="Bao F."/>
            <person name="Hu Y."/>
            <person name="Wan P."/>
            <person name="Li L."/>
            <person name="Deng X."/>
            <person name="Kuang T."/>
            <person name="Xiang C."/>
            <person name="Zhu J.K."/>
            <person name="Oliver M.J."/>
            <person name="He Y."/>
        </authorList>
    </citation>
    <scope>NUCLEOTIDE SEQUENCE [LARGE SCALE GENOMIC DNA]</scope>
    <source>
        <strain evidence="3">cv. XS01</strain>
    </source>
</reference>
<sequence>MERNLRADGAALSASLAGADELMLWNADVSSLTVQNDGDVFRRLANVAPLFDCEDDVVVFELRFDDRTAWTNEKHNLYLNHLEVSFVTQLHKSRDSVYENMTQKKPVNFPEQFTASQYGLWQRIDHRREPLSCPPADSHNCMKNSWICFHRPSPSANLQGFQKLSDNEKNSSRKGNMSHGLATCSQQVSTMNLCQADTFDSMKEGTGQNYVSEDNEQTNPRSGVEKMKST</sequence>
<dbReference type="Proteomes" id="UP000250235">
    <property type="component" value="Unassembled WGS sequence"/>
</dbReference>
<evidence type="ECO:0000313" key="3">
    <source>
        <dbReference type="Proteomes" id="UP000250235"/>
    </source>
</evidence>